<dbReference type="Gene3D" id="3.40.50.2300">
    <property type="match status" value="1"/>
</dbReference>
<name>A0A557R1D0_9RHOO</name>
<feature type="modified residue" description="4-aspartylphosphate" evidence="7">
    <location>
        <position position="52"/>
    </location>
</feature>
<feature type="domain" description="Sigma-54 factor interaction" evidence="8">
    <location>
        <begin position="126"/>
        <end position="330"/>
    </location>
</feature>
<keyword evidence="3" id="KW-0067">ATP-binding</keyword>
<proteinExistence type="predicted"/>
<evidence type="ECO:0000259" key="8">
    <source>
        <dbReference type="PROSITE" id="PS50045"/>
    </source>
</evidence>
<feature type="domain" description="Response regulatory" evidence="9">
    <location>
        <begin position="3"/>
        <end position="118"/>
    </location>
</feature>
<evidence type="ECO:0000259" key="9">
    <source>
        <dbReference type="PROSITE" id="PS50110"/>
    </source>
</evidence>
<dbReference type="PROSITE" id="PS50045">
    <property type="entry name" value="SIGMA54_INTERACT_4"/>
    <property type="match status" value="1"/>
</dbReference>
<accession>A0A557R1D0</accession>
<dbReference type="GO" id="GO:0006355">
    <property type="term" value="P:regulation of DNA-templated transcription"/>
    <property type="evidence" value="ECO:0007669"/>
    <property type="project" value="InterPro"/>
</dbReference>
<dbReference type="Proteomes" id="UP000319502">
    <property type="component" value="Unassembled WGS sequence"/>
</dbReference>
<dbReference type="PROSITE" id="PS50110">
    <property type="entry name" value="RESPONSE_REGULATORY"/>
    <property type="match status" value="1"/>
</dbReference>
<evidence type="ECO:0000313" key="10">
    <source>
        <dbReference type="EMBL" id="TVO58955.1"/>
    </source>
</evidence>
<dbReference type="PANTHER" id="PTHR32071">
    <property type="entry name" value="TRANSCRIPTIONAL REGULATORY PROTEIN"/>
    <property type="match status" value="1"/>
</dbReference>
<comment type="caution">
    <text evidence="10">The sequence shown here is derived from an EMBL/GenBank/DDBJ whole genome shotgun (WGS) entry which is preliminary data.</text>
</comment>
<dbReference type="InterPro" id="IPR002078">
    <property type="entry name" value="Sigma_54_int"/>
</dbReference>
<dbReference type="PANTHER" id="PTHR32071:SF17">
    <property type="entry name" value="TRANSCRIPTIONAL REGULATOR (NTRC FAMILY)"/>
    <property type="match status" value="1"/>
</dbReference>
<dbReference type="InterPro" id="IPR011006">
    <property type="entry name" value="CheY-like_superfamily"/>
</dbReference>
<dbReference type="Pfam" id="PF25601">
    <property type="entry name" value="AAA_lid_14"/>
    <property type="match status" value="1"/>
</dbReference>
<evidence type="ECO:0000256" key="7">
    <source>
        <dbReference type="PROSITE-ProRule" id="PRU00169"/>
    </source>
</evidence>
<dbReference type="InterPro" id="IPR009057">
    <property type="entry name" value="Homeodomain-like_sf"/>
</dbReference>
<dbReference type="OrthoDB" id="9808843at2"/>
<evidence type="ECO:0000313" key="11">
    <source>
        <dbReference type="Proteomes" id="UP000319502"/>
    </source>
</evidence>
<keyword evidence="11" id="KW-1185">Reference proteome</keyword>
<dbReference type="InterPro" id="IPR027417">
    <property type="entry name" value="P-loop_NTPase"/>
</dbReference>
<organism evidence="10 11">
    <name type="scientific">Denitromonas halophila</name>
    <dbReference type="NCBI Taxonomy" id="1629404"/>
    <lineage>
        <taxon>Bacteria</taxon>
        <taxon>Pseudomonadati</taxon>
        <taxon>Pseudomonadota</taxon>
        <taxon>Betaproteobacteria</taxon>
        <taxon>Rhodocyclales</taxon>
        <taxon>Zoogloeaceae</taxon>
        <taxon>Denitromonas</taxon>
    </lineage>
</organism>
<dbReference type="FunFam" id="3.40.50.2300:FF:000018">
    <property type="entry name" value="DNA-binding transcriptional regulator NtrC"/>
    <property type="match status" value="1"/>
</dbReference>
<dbReference type="SUPFAM" id="SSF52172">
    <property type="entry name" value="CheY-like"/>
    <property type="match status" value="1"/>
</dbReference>
<keyword evidence="2" id="KW-0547">Nucleotide-binding</keyword>
<evidence type="ECO:0000256" key="4">
    <source>
        <dbReference type="ARBA" id="ARBA00023012"/>
    </source>
</evidence>
<keyword evidence="4" id="KW-0902">Two-component regulatory system</keyword>
<dbReference type="RefSeq" id="WP_144308469.1">
    <property type="nucleotide sequence ID" value="NZ_VMNK01000003.1"/>
</dbReference>
<dbReference type="SUPFAM" id="SSF46689">
    <property type="entry name" value="Homeodomain-like"/>
    <property type="match status" value="1"/>
</dbReference>
<keyword evidence="6" id="KW-0804">Transcription</keyword>
<dbReference type="GO" id="GO:0000160">
    <property type="term" value="P:phosphorelay signal transduction system"/>
    <property type="evidence" value="ECO:0007669"/>
    <property type="project" value="UniProtKB-KW"/>
</dbReference>
<dbReference type="InterPro" id="IPR001789">
    <property type="entry name" value="Sig_transdc_resp-reg_receiver"/>
</dbReference>
<evidence type="ECO:0000256" key="5">
    <source>
        <dbReference type="ARBA" id="ARBA00023015"/>
    </source>
</evidence>
<dbReference type="Gene3D" id="1.10.8.60">
    <property type="match status" value="1"/>
</dbReference>
<dbReference type="Gene3D" id="3.40.50.300">
    <property type="entry name" value="P-loop containing nucleotide triphosphate hydrolases"/>
    <property type="match status" value="1"/>
</dbReference>
<evidence type="ECO:0000256" key="3">
    <source>
        <dbReference type="ARBA" id="ARBA00022840"/>
    </source>
</evidence>
<keyword evidence="1 7" id="KW-0597">Phosphoprotein</keyword>
<keyword evidence="5" id="KW-0805">Transcription regulation</keyword>
<dbReference type="SMART" id="SM00448">
    <property type="entry name" value="REC"/>
    <property type="match status" value="1"/>
</dbReference>
<dbReference type="InterPro" id="IPR058031">
    <property type="entry name" value="AAA_lid_NorR"/>
</dbReference>
<reference evidence="10 11" key="1">
    <citation type="submission" date="2019-07" db="EMBL/GenBank/DDBJ databases">
        <title>The pathways for chlorine oxyanion respiration interact through the shared metabolite chlorate.</title>
        <authorList>
            <person name="Barnum T.P."/>
            <person name="Cheng Y."/>
            <person name="Hill K.A."/>
            <person name="Lucas L.N."/>
            <person name="Carlson H.K."/>
            <person name="Coates J.D."/>
        </authorList>
    </citation>
    <scope>NUCLEOTIDE SEQUENCE [LARGE SCALE GENOMIC DNA]</scope>
    <source>
        <strain evidence="10 11">SFB-3</strain>
    </source>
</reference>
<dbReference type="Pfam" id="PF14532">
    <property type="entry name" value="Sigma54_activ_2"/>
    <property type="match status" value="1"/>
</dbReference>
<sequence>MPSILIVDDEVGIRELLSEILRDEGYTVRLAENAASARAARHANRPDLVLLDIWMPDADGISLLKEWSANGQLNMPVIMMSGHGTIDTAVEATRIGAIDYLEKPIGLQKLLAAIKRALTAQPSGGIKTVAALTLDAFPRSTVLRDLKKQLEQITARSRHLLLRVGSGSLAELTARSLPGRRSDAWLDLSAVSGPLDVELLQKHQGGAMYIAELSRLSKPQQKNLAFALERLERYDLRLVAATDQSADSLEATGWDAALLHRLFEISLPVPSVADVRDDIPDLAQQLLVHLVEAGEVPNRKLSTAALNVLRTHAWPGGYSELRAAVRSLALGTLEESIEHQDVHRMLDPQPAAPGLHLDLPLREAREAFERIYFDYHLRLENGNMTRLAEKTGLERTHLYRKLKQLGIQTGRRNENA</sequence>
<evidence type="ECO:0000256" key="6">
    <source>
        <dbReference type="ARBA" id="ARBA00023163"/>
    </source>
</evidence>
<protein>
    <submittedName>
        <fullName evidence="10">Sigma-54-dependent Fis family transcriptional regulator</fullName>
    </submittedName>
</protein>
<evidence type="ECO:0000256" key="2">
    <source>
        <dbReference type="ARBA" id="ARBA00022741"/>
    </source>
</evidence>
<dbReference type="EMBL" id="VMNK01000003">
    <property type="protein sequence ID" value="TVO58955.1"/>
    <property type="molecule type" value="Genomic_DNA"/>
</dbReference>
<dbReference type="SUPFAM" id="SSF52540">
    <property type="entry name" value="P-loop containing nucleoside triphosphate hydrolases"/>
    <property type="match status" value="1"/>
</dbReference>
<dbReference type="Pfam" id="PF00072">
    <property type="entry name" value="Response_reg"/>
    <property type="match status" value="1"/>
</dbReference>
<dbReference type="Gene3D" id="1.10.10.60">
    <property type="entry name" value="Homeodomain-like"/>
    <property type="match status" value="1"/>
</dbReference>
<dbReference type="GO" id="GO:0005524">
    <property type="term" value="F:ATP binding"/>
    <property type="evidence" value="ECO:0007669"/>
    <property type="project" value="UniProtKB-KW"/>
</dbReference>
<evidence type="ECO:0000256" key="1">
    <source>
        <dbReference type="ARBA" id="ARBA00022553"/>
    </source>
</evidence>
<dbReference type="AlphaFoldDB" id="A0A557R1D0"/>
<gene>
    <name evidence="10" type="ORF">FHP91_04670</name>
</gene>